<dbReference type="RefSeq" id="WP_045469753.1">
    <property type="nucleotide sequence ID" value="NZ_BBLT01000016.1"/>
</dbReference>
<reference evidence="3 4" key="1">
    <citation type="submission" date="2014-09" db="EMBL/GenBank/DDBJ databases">
        <title>Sporocytophaga myxococcoides PG-01 genome sequencing.</title>
        <authorList>
            <person name="Liu L."/>
            <person name="Gao P.J."/>
            <person name="Chen G.J."/>
            <person name="Wang L.S."/>
        </authorList>
    </citation>
    <scope>NUCLEOTIDE SEQUENCE [LARGE SCALE GENOMIC DNA]</scope>
    <source>
        <strain evidence="3 4">PG-01</strain>
    </source>
</reference>
<feature type="domain" description="DUF4136" evidence="2">
    <location>
        <begin position="45"/>
        <end position="218"/>
    </location>
</feature>
<dbReference type="AlphaFoldDB" id="A0A098LN20"/>
<gene>
    <name evidence="3" type="ORF">MYP_4958</name>
</gene>
<dbReference type="OrthoDB" id="959498at2"/>
<dbReference type="eggNOG" id="ENOG50310HJ">
    <property type="taxonomic scope" value="Bacteria"/>
</dbReference>
<evidence type="ECO:0000313" key="4">
    <source>
        <dbReference type="Proteomes" id="UP000030185"/>
    </source>
</evidence>
<dbReference type="InterPro" id="IPR025411">
    <property type="entry name" value="DUF4136"/>
</dbReference>
<keyword evidence="1" id="KW-0732">Signal</keyword>
<dbReference type="Proteomes" id="UP000030185">
    <property type="component" value="Unassembled WGS sequence"/>
</dbReference>
<name>A0A098LN20_9BACT</name>
<evidence type="ECO:0000259" key="2">
    <source>
        <dbReference type="Pfam" id="PF13590"/>
    </source>
</evidence>
<sequence length="223" mass="24795">MQILKFSGWKIFFLSSIILLMVNACKDPDPVNDLEPFQKDLYISNRDASVNFSDYKTYFLLDTLQKIGKDTMSIKKNYLTEHLIIQAIDSNLLNYGFVKVNKDQHPDVAVVASVLRFKESVPLSYSPTLFGPGVFGYASSSEFGFPGYQFSAPDNFGFYSFDIGSLTIDMLDLKNAPSAGKLNVIWNGIIAGSANDSLVANPQRVLTGINVLFEQSPYLKDGK</sequence>
<organism evidence="3 4">
    <name type="scientific">Sporocytophaga myxococcoides</name>
    <dbReference type="NCBI Taxonomy" id="153721"/>
    <lineage>
        <taxon>Bacteria</taxon>
        <taxon>Pseudomonadati</taxon>
        <taxon>Bacteroidota</taxon>
        <taxon>Cytophagia</taxon>
        <taxon>Cytophagales</taxon>
        <taxon>Cytophagaceae</taxon>
        <taxon>Sporocytophaga</taxon>
    </lineage>
</organism>
<protein>
    <recommendedName>
        <fullName evidence="2">DUF4136 domain-containing protein</fullName>
    </recommendedName>
</protein>
<feature type="chain" id="PRO_5001937647" description="DUF4136 domain-containing protein" evidence="1">
    <location>
        <begin position="27"/>
        <end position="223"/>
    </location>
</feature>
<dbReference type="EMBL" id="BBLT01000016">
    <property type="protein sequence ID" value="GAL87727.1"/>
    <property type="molecule type" value="Genomic_DNA"/>
</dbReference>
<proteinExistence type="predicted"/>
<dbReference type="Pfam" id="PF13590">
    <property type="entry name" value="DUF4136"/>
    <property type="match status" value="1"/>
</dbReference>
<feature type="signal peptide" evidence="1">
    <location>
        <begin position="1"/>
        <end position="26"/>
    </location>
</feature>
<evidence type="ECO:0000313" key="3">
    <source>
        <dbReference type="EMBL" id="GAL87727.1"/>
    </source>
</evidence>
<evidence type="ECO:0000256" key="1">
    <source>
        <dbReference type="SAM" id="SignalP"/>
    </source>
</evidence>
<dbReference type="STRING" id="153721.MYP_4958"/>
<comment type="caution">
    <text evidence="3">The sequence shown here is derived from an EMBL/GenBank/DDBJ whole genome shotgun (WGS) entry which is preliminary data.</text>
</comment>
<accession>A0A098LN20</accession>
<keyword evidence="4" id="KW-1185">Reference proteome</keyword>
<dbReference type="Gene3D" id="3.30.160.670">
    <property type="match status" value="1"/>
</dbReference>